<protein>
    <submittedName>
        <fullName evidence="2">Archaellar assembly protein FlaJ</fullName>
    </submittedName>
</protein>
<dbReference type="GeneID" id="76423018"/>
<accession>A0A8A3S3H3</accession>
<feature type="transmembrane region" description="Helical" evidence="1">
    <location>
        <begin position="159"/>
        <end position="180"/>
    </location>
</feature>
<dbReference type="PANTHER" id="PTHR35402">
    <property type="entry name" value="INTEGRAL MEMBRANE PROTEIN-RELATED"/>
    <property type="match status" value="1"/>
</dbReference>
<evidence type="ECO:0000256" key="1">
    <source>
        <dbReference type="SAM" id="Phobius"/>
    </source>
</evidence>
<reference evidence="2" key="2">
    <citation type="submission" date="2019-02" db="EMBL/GenBank/DDBJ databases">
        <authorList>
            <person name="Chen S.-C."/>
            <person name="Chien H.-H."/>
            <person name="Lai M.-C."/>
        </authorList>
    </citation>
    <scope>NUCLEOTIDE SEQUENCE</scope>
    <source>
        <strain evidence="2">N2F9704</strain>
    </source>
</reference>
<keyword evidence="1" id="KW-0812">Transmembrane</keyword>
<organism evidence="2 3">
    <name type="scientific">Methanofollis aquaemaris</name>
    <dbReference type="NCBI Taxonomy" id="126734"/>
    <lineage>
        <taxon>Archaea</taxon>
        <taxon>Methanobacteriati</taxon>
        <taxon>Methanobacteriota</taxon>
        <taxon>Stenosarchaea group</taxon>
        <taxon>Methanomicrobia</taxon>
        <taxon>Methanomicrobiales</taxon>
        <taxon>Methanomicrobiaceae</taxon>
        <taxon>Methanofollis</taxon>
    </lineage>
</organism>
<dbReference type="Proteomes" id="UP001042704">
    <property type="component" value="Chromosome"/>
</dbReference>
<feature type="transmembrane region" description="Helical" evidence="1">
    <location>
        <begin position="396"/>
        <end position="420"/>
    </location>
</feature>
<proteinExistence type="predicted"/>
<dbReference type="RefSeq" id="WP_265581614.1">
    <property type="nucleotide sequence ID" value="NZ_CP036172.1"/>
</dbReference>
<dbReference type="KEGG" id="maqe:RJ40_01635"/>
<sequence>MFESVKSKLAEKNGGTVPFEGEFKAVKTKVAEISENKKMEGDLVFMTTYMASAMTADVSRPELFEYTANRYEYISTKYIQKVVFFVKRWNYGYAEGLRMVADRVHNDMLRSMFNRYANSIESGVPDGDFLEMELGTARNVYRNTFEQGFEMLKKWGDAYIALLFSSMLIAIILMISVAIYAPSGIDSALNMAYAMVLLTSGFGVTLMYRAVPVDEKTIDRSMNHWCSREQAMIDRLQKPILGITAVGVLLLLLAGVNTGMVYLMIGLLLAPLGIIGYIDNHNVVLRDEDFPAFIRGVGSIMEGKGTTMVEAIREVDRKSLVALEPLINSAYTKLNLGLEEALTWERFIGDCGTNLIAKYMNIFRDSVALGGAPGVIGKIVGSSMLSQVLLRRKRDMVATGFIVLLVPMHIAMVGIFLTLYEILHTMSKAVTNVMASLGENQAALTSSDSIAGSMMGSMTMFVNFPEDKMVPFVMIILLMITMSNIIAGKVVVGGDRYMVYFLSALLFAITGMLILIVPPIIEFFFQIPQFGAV</sequence>
<dbReference type="NCBIfam" id="NF004703">
    <property type="entry name" value="PRK06041.1-1"/>
    <property type="match status" value="1"/>
</dbReference>
<reference evidence="2" key="1">
    <citation type="journal article" date="2001" name="Int. J. Syst. Evol. Microbiol.">
        <title>Methanofollis aquaemaris sp. nov., a methanogen isolated from an aquaculture fish pond.</title>
        <authorList>
            <person name="Lai M.C."/>
            <person name="Chen S.C."/>
        </authorList>
    </citation>
    <scope>NUCLEOTIDE SEQUENCE</scope>
    <source>
        <strain evidence="2">N2F9704</strain>
    </source>
</reference>
<feature type="transmembrane region" description="Helical" evidence="1">
    <location>
        <begin position="260"/>
        <end position="278"/>
    </location>
</feature>
<feature type="transmembrane region" description="Helical" evidence="1">
    <location>
        <begin position="469"/>
        <end position="487"/>
    </location>
</feature>
<dbReference type="AlphaFoldDB" id="A0A8A3S3H3"/>
<evidence type="ECO:0000313" key="3">
    <source>
        <dbReference type="Proteomes" id="UP001042704"/>
    </source>
</evidence>
<gene>
    <name evidence="2" type="primary">flaJ</name>
    <name evidence="2" type="ORF">RJ40_01635</name>
</gene>
<keyword evidence="3" id="KW-1185">Reference proteome</keyword>
<evidence type="ECO:0000313" key="2">
    <source>
        <dbReference type="EMBL" id="QSZ66291.1"/>
    </source>
</evidence>
<name>A0A8A3S3H3_9EURY</name>
<feature type="transmembrane region" description="Helical" evidence="1">
    <location>
        <begin position="499"/>
        <end position="521"/>
    </location>
</feature>
<dbReference type="PANTHER" id="PTHR35402:SF2">
    <property type="entry name" value="FLAGELLA ACCESSORY PROTEIN J"/>
    <property type="match status" value="1"/>
</dbReference>
<dbReference type="EMBL" id="CP036172">
    <property type="protein sequence ID" value="QSZ66291.1"/>
    <property type="molecule type" value="Genomic_DNA"/>
</dbReference>
<feature type="transmembrane region" description="Helical" evidence="1">
    <location>
        <begin position="192"/>
        <end position="211"/>
    </location>
</feature>
<dbReference type="InterPro" id="IPR056569">
    <property type="entry name" value="ArlJ-like"/>
</dbReference>
<keyword evidence="1" id="KW-0472">Membrane</keyword>
<keyword evidence="1" id="KW-1133">Transmembrane helix</keyword>
<feature type="transmembrane region" description="Helical" evidence="1">
    <location>
        <begin position="236"/>
        <end position="254"/>
    </location>
</feature>